<evidence type="ECO:0000313" key="2">
    <source>
        <dbReference type="Proteomes" id="UP000232688"/>
    </source>
</evidence>
<dbReference type="VEuPathDB" id="FungiDB:RhiirA1_429720"/>
<proteinExistence type="predicted"/>
<sequence length="89" mass="10378">MDSGYKNLEERIDSRFGEMAKKFDLFSDKISVRDREIDVINKEIAVVDGKHSATKSNIDEKIGIFKDRLDLADKQIFTIQERLKRKWGS</sequence>
<accession>A0A2N0QVD2</accession>
<organism evidence="1 2">
    <name type="scientific">Rhizophagus irregularis</name>
    <dbReference type="NCBI Taxonomy" id="588596"/>
    <lineage>
        <taxon>Eukaryota</taxon>
        <taxon>Fungi</taxon>
        <taxon>Fungi incertae sedis</taxon>
        <taxon>Mucoromycota</taxon>
        <taxon>Glomeromycotina</taxon>
        <taxon>Glomeromycetes</taxon>
        <taxon>Glomerales</taxon>
        <taxon>Glomeraceae</taxon>
        <taxon>Rhizophagus</taxon>
    </lineage>
</organism>
<evidence type="ECO:0000313" key="1">
    <source>
        <dbReference type="EMBL" id="PKC55005.1"/>
    </source>
</evidence>
<dbReference type="AlphaFoldDB" id="A0A2N0QVD2"/>
<comment type="caution">
    <text evidence="1">The sequence shown here is derived from an EMBL/GenBank/DDBJ whole genome shotgun (WGS) entry which is preliminary data.</text>
</comment>
<dbReference type="VEuPathDB" id="FungiDB:FUN_018338"/>
<gene>
    <name evidence="1" type="ORF">RhiirA1_429720</name>
</gene>
<reference evidence="1 2" key="1">
    <citation type="submission" date="2017-10" db="EMBL/GenBank/DDBJ databases">
        <title>Extensive intraspecific genome diversity in a model arbuscular mycorrhizal fungus.</title>
        <authorList>
            <person name="Chen E.C.H."/>
            <person name="Morin E."/>
            <person name="Baudet D."/>
            <person name="Noel J."/>
            <person name="Ndikumana S."/>
            <person name="Charron P."/>
            <person name="St-Onge C."/>
            <person name="Giorgi J."/>
            <person name="Grigoriev I.V."/>
            <person name="Roux C."/>
            <person name="Martin F.M."/>
            <person name="Corradi N."/>
        </authorList>
    </citation>
    <scope>NUCLEOTIDE SEQUENCE [LARGE SCALE GENOMIC DNA]</scope>
    <source>
        <strain evidence="1 2">A1</strain>
    </source>
</reference>
<dbReference type="VEuPathDB" id="FungiDB:RhiirFUN_019740"/>
<name>A0A2N0QVD2_9GLOM</name>
<dbReference type="Proteomes" id="UP000232688">
    <property type="component" value="Unassembled WGS sequence"/>
</dbReference>
<reference evidence="1 2" key="2">
    <citation type="submission" date="2017-10" db="EMBL/GenBank/DDBJ databases">
        <title>Genome analyses suggest a sexual origin of heterokaryosis in a supposedly ancient asexual fungus.</title>
        <authorList>
            <person name="Corradi N."/>
            <person name="Sedzielewska K."/>
            <person name="Noel J."/>
            <person name="Charron P."/>
            <person name="Farinelli L."/>
            <person name="Marton T."/>
            <person name="Kruger M."/>
            <person name="Pelin A."/>
            <person name="Brachmann A."/>
            <person name="Corradi N."/>
        </authorList>
    </citation>
    <scope>NUCLEOTIDE SEQUENCE [LARGE SCALE GENOMIC DNA]</scope>
    <source>
        <strain evidence="1 2">A1</strain>
    </source>
</reference>
<protein>
    <submittedName>
        <fullName evidence="1">Uncharacterized protein</fullName>
    </submittedName>
</protein>
<dbReference type="EMBL" id="LLXH01002854">
    <property type="protein sequence ID" value="PKC55005.1"/>
    <property type="molecule type" value="Genomic_DNA"/>
</dbReference>